<keyword evidence="2" id="KW-1185">Reference proteome</keyword>
<reference evidence="1" key="1">
    <citation type="journal article" date="2014" name="Int. J. Syst. Evol. Microbiol.">
        <title>Complete genome sequence of Corynebacterium casei LMG S-19264T (=DSM 44701T), isolated from a smear-ripened cheese.</title>
        <authorList>
            <consortium name="US DOE Joint Genome Institute (JGI-PGF)"/>
            <person name="Walter F."/>
            <person name="Albersmeier A."/>
            <person name="Kalinowski J."/>
            <person name="Ruckert C."/>
        </authorList>
    </citation>
    <scope>NUCLEOTIDE SEQUENCE</scope>
    <source>
        <strain evidence="1">KCTC 32513</strain>
    </source>
</reference>
<sequence length="355" mass="38697">MPANLVARDVSLIPEPDRSEGSPHPREVYELLGHADSEARYLEALNSGRLHHAWLITGPPGIGKATLAYRIARHRLGGSSLLDQSLDIPPADPVAQRIESQGHGNLSVLRRPYDPKSKKLKRDIPVDEIRALSKFFQSTAAESGDWRVCIVDKADDLNMNSENGILKLLEEPPARTLFLLLSDQPGRLLPTIRSRCLHLPLRAVPEAQLSRWLGSRTDVRPEFQQAATALSRGAPGKALALVGHVETVLNPLKRLMQTLSGTGDDMSLAKSLVSAKEATSRELFWDALIDTIQAQAVHAGTGVWTGPFEPIAARKSPASWISLAERAQSTRAAEAGINLDKTASLFDLLSRIRAA</sequence>
<reference evidence="1" key="2">
    <citation type="submission" date="2020-09" db="EMBL/GenBank/DDBJ databases">
        <authorList>
            <person name="Sun Q."/>
            <person name="Kim S."/>
        </authorList>
    </citation>
    <scope>NUCLEOTIDE SEQUENCE</scope>
    <source>
        <strain evidence="1">KCTC 32513</strain>
    </source>
</reference>
<name>A0A8J3CQ49_9PROT</name>
<comment type="caution">
    <text evidence="1">The sequence shown here is derived from an EMBL/GenBank/DDBJ whole genome shotgun (WGS) entry which is preliminary data.</text>
</comment>
<dbReference type="InterPro" id="IPR050238">
    <property type="entry name" value="DNA_Rep/Repair_Clamp_Loader"/>
</dbReference>
<proteinExistence type="predicted"/>
<dbReference type="InterPro" id="IPR027417">
    <property type="entry name" value="P-loop_NTPase"/>
</dbReference>
<dbReference type="NCBIfam" id="NF005677">
    <property type="entry name" value="PRK07471.1"/>
    <property type="match status" value="1"/>
</dbReference>
<dbReference type="EMBL" id="BMZH01000001">
    <property type="protein sequence ID" value="GHA84107.1"/>
    <property type="molecule type" value="Genomic_DNA"/>
</dbReference>
<protein>
    <submittedName>
        <fullName evidence="1">DNA polymerase III subunit delta</fullName>
    </submittedName>
</protein>
<evidence type="ECO:0000313" key="2">
    <source>
        <dbReference type="Proteomes" id="UP000634004"/>
    </source>
</evidence>
<dbReference type="AlphaFoldDB" id="A0A8J3CQ49"/>
<dbReference type="PANTHER" id="PTHR11669:SF8">
    <property type="entry name" value="DNA POLYMERASE III SUBUNIT DELTA"/>
    <property type="match status" value="1"/>
</dbReference>
<dbReference type="Proteomes" id="UP000634004">
    <property type="component" value="Unassembled WGS sequence"/>
</dbReference>
<organism evidence="1 2">
    <name type="scientific">Algimonas arctica</name>
    <dbReference type="NCBI Taxonomy" id="1479486"/>
    <lineage>
        <taxon>Bacteria</taxon>
        <taxon>Pseudomonadati</taxon>
        <taxon>Pseudomonadota</taxon>
        <taxon>Alphaproteobacteria</taxon>
        <taxon>Maricaulales</taxon>
        <taxon>Robiginitomaculaceae</taxon>
        <taxon>Algimonas</taxon>
    </lineage>
</organism>
<dbReference type="Pfam" id="PF13177">
    <property type="entry name" value="DNA_pol3_delta2"/>
    <property type="match status" value="1"/>
</dbReference>
<evidence type="ECO:0000313" key="1">
    <source>
        <dbReference type="EMBL" id="GHA84107.1"/>
    </source>
</evidence>
<dbReference type="GO" id="GO:0006261">
    <property type="term" value="P:DNA-templated DNA replication"/>
    <property type="evidence" value="ECO:0007669"/>
    <property type="project" value="TreeGrafter"/>
</dbReference>
<dbReference type="GO" id="GO:0009360">
    <property type="term" value="C:DNA polymerase III complex"/>
    <property type="evidence" value="ECO:0007669"/>
    <property type="project" value="TreeGrafter"/>
</dbReference>
<dbReference type="Gene3D" id="3.40.50.300">
    <property type="entry name" value="P-loop containing nucleotide triphosphate hydrolases"/>
    <property type="match status" value="1"/>
</dbReference>
<gene>
    <name evidence="1" type="ORF">GCM10009069_04380</name>
</gene>
<accession>A0A8J3CQ49</accession>
<dbReference type="SUPFAM" id="SSF52540">
    <property type="entry name" value="P-loop containing nucleoside triphosphate hydrolases"/>
    <property type="match status" value="1"/>
</dbReference>
<dbReference type="PANTHER" id="PTHR11669">
    <property type="entry name" value="REPLICATION FACTOR C / DNA POLYMERASE III GAMMA-TAU SUBUNIT"/>
    <property type="match status" value="1"/>
</dbReference>